<evidence type="ECO:0008006" key="4">
    <source>
        <dbReference type="Google" id="ProtNLM"/>
    </source>
</evidence>
<name>A0A1F6DE47_9BACT</name>
<protein>
    <recommendedName>
        <fullName evidence="4">Metal-dependent hydrolase</fullName>
    </recommendedName>
</protein>
<feature type="transmembrane region" description="Helical" evidence="1">
    <location>
        <begin position="193"/>
        <end position="209"/>
    </location>
</feature>
<keyword evidence="1" id="KW-0812">Transmembrane</keyword>
<dbReference type="Proteomes" id="UP000176377">
    <property type="component" value="Unassembled WGS sequence"/>
</dbReference>
<evidence type="ECO:0000313" key="2">
    <source>
        <dbReference type="EMBL" id="OGG59713.1"/>
    </source>
</evidence>
<comment type="caution">
    <text evidence="2">The sequence shown here is derived from an EMBL/GenBank/DDBJ whole genome shotgun (WGS) entry which is preliminary data.</text>
</comment>
<dbReference type="Pfam" id="PF04307">
    <property type="entry name" value="YdjM"/>
    <property type="match status" value="1"/>
</dbReference>
<dbReference type="InterPro" id="IPR007404">
    <property type="entry name" value="YdjM-like"/>
</dbReference>
<accession>A0A1F6DE47</accession>
<feature type="transmembrane region" description="Helical" evidence="1">
    <location>
        <begin position="6"/>
        <end position="23"/>
    </location>
</feature>
<sequence>MFREHIAIGAVLSMIVVVVSYFYALVTSPLLLLFLFGVTIIGSFLPDVDSDSGLPFYLIFGGATLAATGVVLLYTLASTYSGDWRYLVGIPFAALLGFWFIIGGIVRHWTHHRGIYHSLPALAIAAVGTFLLARHYGLGEIVPLVFGAAMAAGFASHLILDELHAGITLDGIPFNPNKAFGTAIKMFSDSNRVNIATYVLLAALVYVALH</sequence>
<evidence type="ECO:0000313" key="3">
    <source>
        <dbReference type="Proteomes" id="UP000176377"/>
    </source>
</evidence>
<evidence type="ECO:0000256" key="1">
    <source>
        <dbReference type="SAM" id="Phobius"/>
    </source>
</evidence>
<keyword evidence="1" id="KW-1133">Transmembrane helix</keyword>
<feature type="transmembrane region" description="Helical" evidence="1">
    <location>
        <begin position="86"/>
        <end position="109"/>
    </location>
</feature>
<proteinExistence type="predicted"/>
<reference evidence="2 3" key="1">
    <citation type="journal article" date="2016" name="Nat. Commun.">
        <title>Thousands of microbial genomes shed light on interconnected biogeochemical processes in an aquifer system.</title>
        <authorList>
            <person name="Anantharaman K."/>
            <person name="Brown C.T."/>
            <person name="Hug L.A."/>
            <person name="Sharon I."/>
            <person name="Castelle C.J."/>
            <person name="Probst A.J."/>
            <person name="Thomas B.C."/>
            <person name="Singh A."/>
            <person name="Wilkins M.J."/>
            <person name="Karaoz U."/>
            <person name="Brodie E.L."/>
            <person name="Williams K.H."/>
            <person name="Hubbard S.S."/>
            <person name="Banfield J.F."/>
        </authorList>
    </citation>
    <scope>NUCLEOTIDE SEQUENCE [LARGE SCALE GENOMIC DNA]</scope>
</reference>
<keyword evidence="1" id="KW-0472">Membrane</keyword>
<gene>
    <name evidence="2" type="ORF">A2765_03940</name>
</gene>
<dbReference type="EMBL" id="MFLA01000016">
    <property type="protein sequence ID" value="OGG59713.1"/>
    <property type="molecule type" value="Genomic_DNA"/>
</dbReference>
<dbReference type="AlphaFoldDB" id="A0A1F6DE47"/>
<feature type="transmembrane region" description="Helical" evidence="1">
    <location>
        <begin position="141"/>
        <end position="160"/>
    </location>
</feature>
<feature type="transmembrane region" description="Helical" evidence="1">
    <location>
        <begin position="115"/>
        <end position="134"/>
    </location>
</feature>
<feature type="transmembrane region" description="Helical" evidence="1">
    <location>
        <begin position="54"/>
        <end position="74"/>
    </location>
</feature>
<organism evidence="2 3">
    <name type="scientific">Candidatus Kaiserbacteria bacterium RIFCSPHIGHO2_01_FULL_56_24</name>
    <dbReference type="NCBI Taxonomy" id="1798487"/>
    <lineage>
        <taxon>Bacteria</taxon>
        <taxon>Candidatus Kaiseribacteriota</taxon>
    </lineage>
</organism>